<name>A0ABZ1Z9D6_STRAQ</name>
<dbReference type="RefSeq" id="WP_329354491.1">
    <property type="nucleotide sequence ID" value="NZ_CP108640.1"/>
</dbReference>
<evidence type="ECO:0000256" key="1">
    <source>
        <dbReference type="SAM" id="MobiDB-lite"/>
    </source>
</evidence>
<feature type="region of interest" description="Disordered" evidence="1">
    <location>
        <begin position="123"/>
        <end position="143"/>
    </location>
</feature>
<keyword evidence="3" id="KW-1185">Reference proteome</keyword>
<dbReference type="Proteomes" id="UP001431926">
    <property type="component" value="Chromosome"/>
</dbReference>
<accession>A0ABZ1Z9D6</accession>
<organism evidence="2 3">
    <name type="scientific">Streptomyces anulatus</name>
    <name type="common">Streptomyces chrysomallus</name>
    <dbReference type="NCBI Taxonomy" id="1892"/>
    <lineage>
        <taxon>Bacteria</taxon>
        <taxon>Bacillati</taxon>
        <taxon>Actinomycetota</taxon>
        <taxon>Actinomycetes</taxon>
        <taxon>Kitasatosporales</taxon>
        <taxon>Streptomycetaceae</taxon>
        <taxon>Streptomyces</taxon>
    </lineage>
</organism>
<proteinExistence type="predicted"/>
<protein>
    <submittedName>
        <fullName evidence="2">Uncharacterized protein</fullName>
    </submittedName>
</protein>
<dbReference type="EMBL" id="CP109491">
    <property type="protein sequence ID" value="WUX35366.1"/>
    <property type="molecule type" value="Genomic_DNA"/>
</dbReference>
<gene>
    <name evidence="2" type="ORF">OG367_03600</name>
</gene>
<reference evidence="2" key="1">
    <citation type="submission" date="2022-10" db="EMBL/GenBank/DDBJ databases">
        <title>The complete genomes of actinobacterial strains from the NBC collection.</title>
        <authorList>
            <person name="Joergensen T.S."/>
            <person name="Alvarez Arevalo M."/>
            <person name="Sterndorff E.B."/>
            <person name="Faurdal D."/>
            <person name="Vuksanovic O."/>
            <person name="Mourched A.-S."/>
            <person name="Charusanti P."/>
            <person name="Shaw S."/>
            <person name="Blin K."/>
            <person name="Weber T."/>
        </authorList>
    </citation>
    <scope>NUCLEOTIDE SEQUENCE</scope>
    <source>
        <strain evidence="2">NBC_01436</strain>
    </source>
</reference>
<sequence>MSRMAQVIVLARYEDEVMEPLTRPDEARTWHGCFVQIPWFVGGWHIEFERWNGRRGVLKDLESLPWNEPACVQVMLHDEDDDLFGLWMFRGGVLVEVGIPGTQRVHIAGPLWDADPGFLVQTGLGRGEDRHSPEHVQDPRSCW</sequence>
<evidence type="ECO:0000313" key="3">
    <source>
        <dbReference type="Proteomes" id="UP001431926"/>
    </source>
</evidence>
<feature type="compositionally biased region" description="Basic and acidic residues" evidence="1">
    <location>
        <begin position="126"/>
        <end position="143"/>
    </location>
</feature>
<evidence type="ECO:0000313" key="2">
    <source>
        <dbReference type="EMBL" id="WUX35366.1"/>
    </source>
</evidence>